<feature type="transmembrane region" description="Helical" evidence="1">
    <location>
        <begin position="274"/>
        <end position="293"/>
    </location>
</feature>
<keyword evidence="1" id="KW-0472">Membrane</keyword>
<evidence type="ECO:0000259" key="2">
    <source>
        <dbReference type="Pfam" id="PF20604"/>
    </source>
</evidence>
<dbReference type="Proteomes" id="UP001623290">
    <property type="component" value="Plasmid unnamed2"/>
</dbReference>
<sequence>MRLLTDPVARSGPAAFLLLWAAAVFVLVPEMWRMGWSGNEVNYFDLAWAHFHPELSGPDHAVRDASQARVASFAVIGSLINLFGFDGAKLALLALCLPALALGYSLMARAFHLSLAGATVALVLFVATPQSLFGQEWLFQGVEAKVLAYVFIFPGLAVAWSDGAATRMFPAFAAALCLALATWMHFLVGGFWMLVVLGMFALGRKGARGRRMAVFFAIYLLLTAPLVWIILSERMAGGTPDMAGLSMTLNQIYAVFRNPHHLAPFVSMGEFAHTWFPGVLMAAVIAALAFGLARQDLSQARDRRLMLLVACLNLYLVLAVCLAFLDRETQRFGMFYMFRPGSLILLLSFMAGLRWITARLSDGSGQAAPQKVRRPMLRPVLAAFLLAGAWVAPQYLMLGYNLAHQPVPDLAHSLSAEDAELVAWMRRSTPPEALFLIAPAKGDMRSDADMPRLGLERLSQRATLVNWKFVPTTPSEIIRWYRLLQLRQQVFAGDCAALGQLPASRPVDYLVIERNGDGAARDGLQDCTRPVWSNARYRVLQTLSAEKALAAVPSGTVAR</sequence>
<protein>
    <submittedName>
        <fullName evidence="3">DUF6798 domain-containing protein</fullName>
    </submittedName>
</protein>
<evidence type="ECO:0000256" key="1">
    <source>
        <dbReference type="SAM" id="Phobius"/>
    </source>
</evidence>
<geneLocation type="plasmid" evidence="3 4">
    <name>unnamed2</name>
</geneLocation>
<dbReference type="RefSeq" id="WP_330629534.1">
    <property type="nucleotide sequence ID" value="NZ_CP135445.1"/>
</dbReference>
<keyword evidence="3" id="KW-0614">Plasmid</keyword>
<reference evidence="3 4" key="1">
    <citation type="submission" date="2023-09" db="EMBL/GenBank/DDBJ databases">
        <title>Thioclava shenzhenensis sp. nov., a multidrug resistant bacteria-antagonizing species isolated from coastal seawater.</title>
        <authorList>
            <person name="Long M."/>
        </authorList>
    </citation>
    <scope>NUCLEOTIDE SEQUENCE [LARGE SCALE GENOMIC DNA]</scope>
    <source>
        <strain evidence="3 4">FTW29</strain>
        <plasmid evidence="3 4">unnamed2</plasmid>
    </source>
</reference>
<feature type="transmembrane region" description="Helical" evidence="1">
    <location>
        <begin position="113"/>
        <end position="134"/>
    </location>
</feature>
<evidence type="ECO:0000313" key="3">
    <source>
        <dbReference type="EMBL" id="WRY35789.1"/>
    </source>
</evidence>
<feature type="domain" description="DUF6798" evidence="2">
    <location>
        <begin position="419"/>
        <end position="482"/>
    </location>
</feature>
<feature type="transmembrane region" description="Helical" evidence="1">
    <location>
        <begin position="337"/>
        <end position="356"/>
    </location>
</feature>
<feature type="transmembrane region" description="Helical" evidence="1">
    <location>
        <begin position="146"/>
        <end position="165"/>
    </location>
</feature>
<organism evidence="3 4">
    <name type="scientific">Thioclava litoralis</name>
    <dbReference type="NCBI Taxonomy" id="3076557"/>
    <lineage>
        <taxon>Bacteria</taxon>
        <taxon>Pseudomonadati</taxon>
        <taxon>Pseudomonadota</taxon>
        <taxon>Alphaproteobacteria</taxon>
        <taxon>Rhodobacterales</taxon>
        <taxon>Paracoccaceae</taxon>
        <taxon>Thioclava</taxon>
    </lineage>
</organism>
<dbReference type="Pfam" id="PF20604">
    <property type="entry name" value="DUF6798"/>
    <property type="match status" value="1"/>
</dbReference>
<feature type="transmembrane region" description="Helical" evidence="1">
    <location>
        <begin position="66"/>
        <end position="83"/>
    </location>
</feature>
<gene>
    <name evidence="3" type="ORF">RPE78_16335</name>
</gene>
<keyword evidence="1" id="KW-0812">Transmembrane</keyword>
<dbReference type="InterPro" id="IPR046477">
    <property type="entry name" value="DUF6798"/>
</dbReference>
<feature type="transmembrane region" description="Helical" evidence="1">
    <location>
        <begin position="305"/>
        <end position="325"/>
    </location>
</feature>
<keyword evidence="4" id="KW-1185">Reference proteome</keyword>
<evidence type="ECO:0000313" key="4">
    <source>
        <dbReference type="Proteomes" id="UP001623290"/>
    </source>
</evidence>
<feature type="transmembrane region" description="Helical" evidence="1">
    <location>
        <begin position="12"/>
        <end position="32"/>
    </location>
</feature>
<dbReference type="EMBL" id="CP135445">
    <property type="protein sequence ID" value="WRY35789.1"/>
    <property type="molecule type" value="Genomic_DNA"/>
</dbReference>
<proteinExistence type="predicted"/>
<feature type="transmembrane region" description="Helical" evidence="1">
    <location>
        <begin position="171"/>
        <end position="200"/>
    </location>
</feature>
<keyword evidence="1" id="KW-1133">Transmembrane helix</keyword>
<feature type="transmembrane region" description="Helical" evidence="1">
    <location>
        <begin position="90"/>
        <end position="107"/>
    </location>
</feature>
<feature type="transmembrane region" description="Helical" evidence="1">
    <location>
        <begin position="377"/>
        <end position="398"/>
    </location>
</feature>
<feature type="transmembrane region" description="Helical" evidence="1">
    <location>
        <begin position="212"/>
        <end position="231"/>
    </location>
</feature>
<name>A0ABZ1E737_9RHOB</name>
<accession>A0ABZ1E737</accession>